<proteinExistence type="predicted"/>
<sequence length="68" mass="7507">MSSTISLRQRAKRSGVSLPKYDDLSATPSLAVRIFETQAVKSQQETAWLTQAAEILHDAFGWSRAGLK</sequence>
<dbReference type="EMBL" id="LGRX02009110">
    <property type="protein sequence ID" value="KAK3272178.1"/>
    <property type="molecule type" value="Genomic_DNA"/>
</dbReference>
<name>A0AAE0L555_9CHLO</name>
<evidence type="ECO:0000313" key="2">
    <source>
        <dbReference type="Proteomes" id="UP001190700"/>
    </source>
</evidence>
<dbReference type="EMBL" id="LGRX02009110">
    <property type="protein sequence ID" value="KAK3272177.1"/>
    <property type="molecule type" value="Genomic_DNA"/>
</dbReference>
<reference evidence="1" key="2">
    <citation type="submission" date="2023-06" db="EMBL/GenBank/DDBJ databases">
        <title>Long-read-based genome assembly of the green algal bacterivore Cymbomonas tetramitiformis.</title>
        <authorList>
            <person name="Gyaltshen Y."/>
            <person name="Rozenberg A."/>
            <person name="Paasch A."/>
            <person name="Burns J.A."/>
            <person name="Warring S."/>
            <person name="Larson R."/>
            <person name="Maurer-Alcala X."/>
            <person name="Dacks J."/>
            <person name="Kim E."/>
        </authorList>
    </citation>
    <scope>NUCLEOTIDE SEQUENCE</scope>
    <source>
        <strain evidence="1">PLY_AMNH</strain>
    </source>
</reference>
<comment type="caution">
    <text evidence="1">The sequence shown here is derived from an EMBL/GenBank/DDBJ whole genome shotgun (WGS) entry which is preliminary data.</text>
</comment>
<dbReference type="EMBL" id="LGRX02009110">
    <property type="protein sequence ID" value="KAK3272179.1"/>
    <property type="molecule type" value="Genomic_DNA"/>
</dbReference>
<feature type="non-terminal residue" evidence="1">
    <location>
        <position position="1"/>
    </location>
</feature>
<reference evidence="1 2" key="1">
    <citation type="journal article" date="2015" name="Genome Biol. Evol.">
        <title>Comparative Genomics of a Bacterivorous Green Alga Reveals Evolutionary Causalities and Consequences of Phago-Mixotrophic Mode of Nutrition.</title>
        <authorList>
            <person name="Burns J.A."/>
            <person name="Paasch A."/>
            <person name="Narechania A."/>
            <person name="Kim E."/>
        </authorList>
    </citation>
    <scope>NUCLEOTIDE SEQUENCE [LARGE SCALE GENOMIC DNA]</scope>
    <source>
        <strain evidence="1">PLY_AMNH</strain>
    </source>
</reference>
<organism evidence="1 2">
    <name type="scientific">Cymbomonas tetramitiformis</name>
    <dbReference type="NCBI Taxonomy" id="36881"/>
    <lineage>
        <taxon>Eukaryota</taxon>
        <taxon>Viridiplantae</taxon>
        <taxon>Chlorophyta</taxon>
        <taxon>Pyramimonadophyceae</taxon>
        <taxon>Pyramimonadales</taxon>
        <taxon>Pyramimonadaceae</taxon>
        <taxon>Cymbomonas</taxon>
    </lineage>
</organism>
<gene>
    <name evidence="1" type="ORF">CYMTET_19510</name>
</gene>
<protein>
    <submittedName>
        <fullName evidence="1">Uncharacterized protein</fullName>
    </submittedName>
</protein>
<dbReference type="AlphaFoldDB" id="A0AAE0L555"/>
<keyword evidence="2" id="KW-1185">Reference proteome</keyword>
<accession>A0AAE0L555</accession>
<evidence type="ECO:0000313" key="1">
    <source>
        <dbReference type="EMBL" id="KAK3272179.1"/>
    </source>
</evidence>
<dbReference type="Proteomes" id="UP001190700">
    <property type="component" value="Unassembled WGS sequence"/>
</dbReference>